<dbReference type="HAMAP" id="MF_00236">
    <property type="entry name" value="TatA_E"/>
    <property type="match status" value="1"/>
</dbReference>
<proteinExistence type="inferred from homology"/>
<comment type="subcellular location">
    <subcellularLocation>
        <location evidence="1 9">Cell membrane</location>
        <topology evidence="1 9">Single-pass membrane protein</topology>
    </subcellularLocation>
</comment>
<comment type="similarity">
    <text evidence="9">Belongs to the TatA/E family.</text>
</comment>
<keyword evidence="2 9" id="KW-0813">Transport</keyword>
<dbReference type="GO" id="GO:0008320">
    <property type="term" value="F:protein transmembrane transporter activity"/>
    <property type="evidence" value="ECO:0007669"/>
    <property type="project" value="UniProtKB-UniRule"/>
</dbReference>
<evidence type="ECO:0000256" key="3">
    <source>
        <dbReference type="ARBA" id="ARBA00022475"/>
    </source>
</evidence>
<feature type="transmembrane region" description="Helical" evidence="9">
    <location>
        <begin position="6"/>
        <end position="30"/>
    </location>
</feature>
<gene>
    <name evidence="9" type="primary">tatA</name>
    <name evidence="11" type="ORF">DK869_01785</name>
</gene>
<evidence type="ECO:0000313" key="12">
    <source>
        <dbReference type="Proteomes" id="UP000247565"/>
    </source>
</evidence>
<keyword evidence="8 9" id="KW-0472">Membrane</keyword>
<comment type="function">
    <text evidence="9">Part of the twin-arginine translocation (Tat) system that transports large folded proteins containing a characteristic twin-arginine motif in their signal peptide across membranes. TatA could form the protein-conducting channel of the Tat system.</text>
</comment>
<reference evidence="11 12" key="1">
    <citation type="submission" date="2018-05" db="EMBL/GenBank/DDBJ databases">
        <title>Reference genomes for bee gut microbiota database.</title>
        <authorList>
            <person name="Ellegaard K.M."/>
        </authorList>
    </citation>
    <scope>NUCLEOTIDE SEQUENCE [LARGE SCALE GENOMIC DNA]</scope>
    <source>
        <strain evidence="11 12">ESL0284</strain>
    </source>
</reference>
<evidence type="ECO:0000256" key="9">
    <source>
        <dbReference type="HAMAP-Rule" id="MF_00236"/>
    </source>
</evidence>
<dbReference type="NCBIfam" id="NF001940">
    <property type="entry name" value="PRK00720.1"/>
    <property type="match status" value="1"/>
</dbReference>
<feature type="region of interest" description="Disordered" evidence="10">
    <location>
        <begin position="46"/>
        <end position="85"/>
    </location>
</feature>
<dbReference type="GO" id="GO:0033281">
    <property type="term" value="C:TAT protein transport complex"/>
    <property type="evidence" value="ECO:0007669"/>
    <property type="project" value="UniProtKB-UniRule"/>
</dbReference>
<dbReference type="Proteomes" id="UP000247565">
    <property type="component" value="Unassembled WGS sequence"/>
</dbReference>
<evidence type="ECO:0000313" key="11">
    <source>
        <dbReference type="EMBL" id="PXZ01760.1"/>
    </source>
</evidence>
<evidence type="ECO:0000256" key="4">
    <source>
        <dbReference type="ARBA" id="ARBA00022692"/>
    </source>
</evidence>
<evidence type="ECO:0000256" key="6">
    <source>
        <dbReference type="ARBA" id="ARBA00022989"/>
    </source>
</evidence>
<dbReference type="AlphaFoldDB" id="A0A318MYN1"/>
<keyword evidence="7 9" id="KW-0811">Translocation</keyword>
<evidence type="ECO:0000256" key="1">
    <source>
        <dbReference type="ARBA" id="ARBA00004162"/>
    </source>
</evidence>
<dbReference type="PANTHER" id="PTHR42982:SF1">
    <property type="entry name" value="SEC-INDEPENDENT PROTEIN TRANSLOCASE PROTEIN TATA"/>
    <property type="match status" value="1"/>
</dbReference>
<keyword evidence="12" id="KW-1185">Reference proteome</keyword>
<dbReference type="GO" id="GO:0043953">
    <property type="term" value="P:protein transport by the Tat complex"/>
    <property type="evidence" value="ECO:0007669"/>
    <property type="project" value="UniProtKB-UniRule"/>
</dbReference>
<keyword evidence="3 9" id="KW-1003">Cell membrane</keyword>
<accession>A0A318MYN1</accession>
<dbReference type="EMBL" id="QGLT01000001">
    <property type="protein sequence ID" value="PXZ01760.1"/>
    <property type="molecule type" value="Genomic_DNA"/>
</dbReference>
<evidence type="ECO:0000256" key="7">
    <source>
        <dbReference type="ARBA" id="ARBA00023010"/>
    </source>
</evidence>
<dbReference type="InterPro" id="IPR006312">
    <property type="entry name" value="TatA/E"/>
</dbReference>
<evidence type="ECO:0000256" key="5">
    <source>
        <dbReference type="ARBA" id="ARBA00022927"/>
    </source>
</evidence>
<sequence length="85" mass="9310">MGSMSIWHWLIVLIVVLLVFGSGKISTLMGDLARGIKIFKKNIADDETSSPQSKTILPDVDNKGDTSVSFNDNKEKTPVSSETQK</sequence>
<dbReference type="PANTHER" id="PTHR42982">
    <property type="entry name" value="SEC-INDEPENDENT PROTEIN TRANSLOCASE PROTEIN TATA"/>
    <property type="match status" value="1"/>
</dbReference>
<comment type="caution">
    <text evidence="11">The sequence shown here is derived from an EMBL/GenBank/DDBJ whole genome shotgun (WGS) entry which is preliminary data.</text>
</comment>
<keyword evidence="5 9" id="KW-0653">Protein transport</keyword>
<evidence type="ECO:0000256" key="8">
    <source>
        <dbReference type="ARBA" id="ARBA00023136"/>
    </source>
</evidence>
<organism evidence="11 12">
    <name type="scientific">Commensalibacter melissae</name>
    <dbReference type="NCBI Taxonomy" id="2070537"/>
    <lineage>
        <taxon>Bacteria</taxon>
        <taxon>Pseudomonadati</taxon>
        <taxon>Pseudomonadota</taxon>
        <taxon>Alphaproteobacteria</taxon>
        <taxon>Acetobacterales</taxon>
        <taxon>Acetobacteraceae</taxon>
    </lineage>
</organism>
<dbReference type="InterPro" id="IPR003369">
    <property type="entry name" value="TatA/B/E"/>
</dbReference>
<dbReference type="Gene3D" id="1.20.5.3310">
    <property type="match status" value="1"/>
</dbReference>
<evidence type="ECO:0000256" key="2">
    <source>
        <dbReference type="ARBA" id="ARBA00022448"/>
    </source>
</evidence>
<keyword evidence="6 9" id="KW-1133">Transmembrane helix</keyword>
<evidence type="ECO:0000256" key="10">
    <source>
        <dbReference type="SAM" id="MobiDB-lite"/>
    </source>
</evidence>
<dbReference type="Pfam" id="PF02416">
    <property type="entry name" value="TatA_B_E"/>
    <property type="match status" value="1"/>
</dbReference>
<dbReference type="NCBIfam" id="TIGR01411">
    <property type="entry name" value="tatAE"/>
    <property type="match status" value="1"/>
</dbReference>
<protein>
    <recommendedName>
        <fullName evidence="9">Sec-independent protein translocase protein TatA</fullName>
    </recommendedName>
</protein>
<name>A0A318MYN1_9PROT</name>
<keyword evidence="4 9" id="KW-0812">Transmembrane</keyword>
<comment type="subunit">
    <text evidence="9">The Tat system comprises two distinct complexes: a TatABC complex, containing multiple copies of TatA, TatB and TatC subunits, and a separate TatA complex, containing only TatA subunits. Substrates initially bind to the TatABC complex, which probably triggers association of the separate TatA complex to form the active translocon.</text>
</comment>
<dbReference type="OrthoDB" id="7161179at2"/>